<dbReference type="InterPro" id="IPR003591">
    <property type="entry name" value="Leu-rich_rpt_typical-subtyp"/>
</dbReference>
<feature type="transmembrane region" description="Helical" evidence="4">
    <location>
        <begin position="217"/>
        <end position="235"/>
    </location>
</feature>
<keyword evidence="7" id="KW-1185">Reference proteome</keyword>
<keyword evidence="2 5" id="KW-0732">Signal</keyword>
<feature type="chain" id="PRO_5035728834" evidence="5">
    <location>
        <begin position="22"/>
        <end position="257"/>
    </location>
</feature>
<dbReference type="PROSITE" id="PS51450">
    <property type="entry name" value="LRR"/>
    <property type="match status" value="2"/>
</dbReference>
<dbReference type="Pfam" id="PF13855">
    <property type="entry name" value="LRR_8"/>
    <property type="match status" value="1"/>
</dbReference>
<evidence type="ECO:0000256" key="5">
    <source>
        <dbReference type="SAM" id="SignalP"/>
    </source>
</evidence>
<name>A0A8C4E7P2_DICLA</name>
<protein>
    <submittedName>
        <fullName evidence="6">Uncharacterized protein</fullName>
    </submittedName>
</protein>
<evidence type="ECO:0000313" key="7">
    <source>
        <dbReference type="Proteomes" id="UP000694389"/>
    </source>
</evidence>
<dbReference type="PANTHER" id="PTHR45842:SF23">
    <property type="entry name" value="LEUCINE-RICH REPEATS AND IMMUNOGLOBULIN-LIKE DOMAINS PROTEIN 2-RELATED"/>
    <property type="match status" value="1"/>
</dbReference>
<dbReference type="InterPro" id="IPR032675">
    <property type="entry name" value="LRR_dom_sf"/>
</dbReference>
<dbReference type="Ensembl" id="ENSDLAT00005016240.2">
    <property type="protein sequence ID" value="ENSDLAP00005014956.2"/>
    <property type="gene ID" value="ENSDLAG00005007399.2"/>
</dbReference>
<dbReference type="InterPro" id="IPR001611">
    <property type="entry name" value="Leu-rich_rpt"/>
</dbReference>
<evidence type="ECO:0000256" key="4">
    <source>
        <dbReference type="SAM" id="Phobius"/>
    </source>
</evidence>
<evidence type="ECO:0000256" key="3">
    <source>
        <dbReference type="ARBA" id="ARBA00022737"/>
    </source>
</evidence>
<evidence type="ECO:0000313" key="6">
    <source>
        <dbReference type="Ensembl" id="ENSDLAP00005014956.2"/>
    </source>
</evidence>
<sequence>MPLSGCTMLCVLPLLLNTVLGFKLCPSHCLCYESSDLVDCRSRGLVLVPPSVPHGTWLLDLSGNKLTEVCTRSFIGLWSLKILLMSNNSIQTLQPQFKNLRKLDLSYNRIRAMDVRAFSGLSRLSLLDLEGNKLNVLKDGLLSRQQSLEVLLLGHNNISAIETEALAPLRSLTLLGLQGNQLQHIRFKTFLKLQTTTTHLQISLASLDSQLCITETASVLVITITVMLAVIGALVKAEHNRKNKQAASDAESDGQEK</sequence>
<keyword evidence="3" id="KW-0677">Repeat</keyword>
<dbReference type="SMART" id="SM00369">
    <property type="entry name" value="LRR_TYP"/>
    <property type="match status" value="4"/>
</dbReference>
<dbReference type="Proteomes" id="UP000694389">
    <property type="component" value="Unassembled WGS sequence"/>
</dbReference>
<dbReference type="PANTHER" id="PTHR45842">
    <property type="entry name" value="SYNAPTIC ADHESION-LIKE MOLECULE SALM"/>
    <property type="match status" value="1"/>
</dbReference>
<dbReference type="Pfam" id="PF00560">
    <property type="entry name" value="LRR_1"/>
    <property type="match status" value="1"/>
</dbReference>
<dbReference type="GeneTree" id="ENSGT00940000155311"/>
<dbReference type="AlphaFoldDB" id="A0A8C4E7P2"/>
<accession>A0A8C4E7P2</accession>
<dbReference type="SUPFAM" id="SSF52058">
    <property type="entry name" value="L domain-like"/>
    <property type="match status" value="1"/>
</dbReference>
<keyword evidence="4" id="KW-0812">Transmembrane</keyword>
<evidence type="ECO:0000256" key="2">
    <source>
        <dbReference type="ARBA" id="ARBA00022729"/>
    </source>
</evidence>
<reference evidence="6" key="2">
    <citation type="submission" date="2025-09" db="UniProtKB">
        <authorList>
            <consortium name="Ensembl"/>
        </authorList>
    </citation>
    <scope>IDENTIFICATION</scope>
</reference>
<organism evidence="6 7">
    <name type="scientific">Dicentrarchus labrax</name>
    <name type="common">European seabass</name>
    <name type="synonym">Morone labrax</name>
    <dbReference type="NCBI Taxonomy" id="13489"/>
    <lineage>
        <taxon>Eukaryota</taxon>
        <taxon>Metazoa</taxon>
        <taxon>Chordata</taxon>
        <taxon>Craniata</taxon>
        <taxon>Vertebrata</taxon>
        <taxon>Euteleostomi</taxon>
        <taxon>Actinopterygii</taxon>
        <taxon>Neopterygii</taxon>
        <taxon>Teleostei</taxon>
        <taxon>Neoteleostei</taxon>
        <taxon>Acanthomorphata</taxon>
        <taxon>Eupercaria</taxon>
        <taxon>Moronidae</taxon>
        <taxon>Dicentrarchus</taxon>
    </lineage>
</organism>
<proteinExistence type="predicted"/>
<keyword evidence="4" id="KW-1133">Transmembrane helix</keyword>
<dbReference type="Gene3D" id="3.80.10.10">
    <property type="entry name" value="Ribonuclease Inhibitor"/>
    <property type="match status" value="1"/>
</dbReference>
<evidence type="ECO:0000256" key="1">
    <source>
        <dbReference type="ARBA" id="ARBA00022614"/>
    </source>
</evidence>
<dbReference type="PRINTS" id="PR00019">
    <property type="entry name" value="LEURICHRPT"/>
</dbReference>
<keyword evidence="1" id="KW-0433">Leucine-rich repeat</keyword>
<feature type="signal peptide" evidence="5">
    <location>
        <begin position="1"/>
        <end position="21"/>
    </location>
</feature>
<reference evidence="6" key="1">
    <citation type="submission" date="2025-08" db="UniProtKB">
        <authorList>
            <consortium name="Ensembl"/>
        </authorList>
    </citation>
    <scope>IDENTIFICATION</scope>
</reference>
<keyword evidence="4" id="KW-0472">Membrane</keyword>
<dbReference type="InterPro" id="IPR050467">
    <property type="entry name" value="LRFN"/>
</dbReference>